<feature type="domain" description="Lipid/polyisoprenoid-binding YceI-like" evidence="2">
    <location>
        <begin position="15"/>
        <end position="182"/>
    </location>
</feature>
<dbReference type="Gene3D" id="2.40.128.110">
    <property type="entry name" value="Lipid/polyisoprenoid-binding, YceI-like"/>
    <property type="match status" value="1"/>
</dbReference>
<comment type="similarity">
    <text evidence="1">Belongs to the UPF0312 family.</text>
</comment>
<dbReference type="Pfam" id="PF04264">
    <property type="entry name" value="YceI"/>
    <property type="match status" value="1"/>
</dbReference>
<evidence type="ECO:0000259" key="2">
    <source>
        <dbReference type="SMART" id="SM00867"/>
    </source>
</evidence>
<dbReference type="AlphaFoldDB" id="A0A941ITZ2"/>
<reference evidence="3" key="1">
    <citation type="submission" date="2021-04" db="EMBL/GenBank/DDBJ databases">
        <title>Genome based classification of Actinospica acidithermotolerans sp. nov., an actinobacterium isolated from an Indonesian hot spring.</title>
        <authorList>
            <person name="Kusuma A.B."/>
            <person name="Putra K.E."/>
            <person name="Nafisah S."/>
            <person name="Loh J."/>
            <person name="Nouioui I."/>
            <person name="Goodfellow M."/>
        </authorList>
    </citation>
    <scope>NUCLEOTIDE SEQUENCE</scope>
    <source>
        <strain evidence="3">CSCA 57</strain>
    </source>
</reference>
<gene>
    <name evidence="3" type="ORF">KDL01_25385</name>
</gene>
<evidence type="ECO:0000313" key="4">
    <source>
        <dbReference type="Proteomes" id="UP000675781"/>
    </source>
</evidence>
<dbReference type="PANTHER" id="PTHR34406">
    <property type="entry name" value="PROTEIN YCEI"/>
    <property type="match status" value="1"/>
</dbReference>
<dbReference type="InterPro" id="IPR007372">
    <property type="entry name" value="Lipid/polyisoprenoid-bd_YceI"/>
</dbReference>
<protein>
    <submittedName>
        <fullName evidence="3">YceI family protein</fullName>
    </submittedName>
</protein>
<evidence type="ECO:0000313" key="3">
    <source>
        <dbReference type="EMBL" id="MBR7836638.1"/>
    </source>
</evidence>
<comment type="caution">
    <text evidence="3">The sequence shown here is derived from an EMBL/GenBank/DDBJ whole genome shotgun (WGS) entry which is preliminary data.</text>
</comment>
<dbReference type="EMBL" id="JAGSOG010000152">
    <property type="protein sequence ID" value="MBR7836638.1"/>
    <property type="molecule type" value="Genomic_DNA"/>
</dbReference>
<dbReference type="SMART" id="SM00867">
    <property type="entry name" value="YceI"/>
    <property type="match status" value="1"/>
</dbReference>
<evidence type="ECO:0000256" key="1">
    <source>
        <dbReference type="ARBA" id="ARBA00008812"/>
    </source>
</evidence>
<organism evidence="3 4">
    <name type="scientific">Actinospica durhamensis</name>
    <dbReference type="NCBI Taxonomy" id="1508375"/>
    <lineage>
        <taxon>Bacteria</taxon>
        <taxon>Bacillati</taxon>
        <taxon>Actinomycetota</taxon>
        <taxon>Actinomycetes</taxon>
        <taxon>Catenulisporales</taxon>
        <taxon>Actinospicaceae</taxon>
        <taxon>Actinospica</taxon>
    </lineage>
</organism>
<name>A0A941ITZ2_9ACTN</name>
<dbReference type="PANTHER" id="PTHR34406:SF1">
    <property type="entry name" value="PROTEIN YCEI"/>
    <property type="match status" value="1"/>
</dbReference>
<proteinExistence type="inferred from homology"/>
<dbReference type="SUPFAM" id="SSF101874">
    <property type="entry name" value="YceI-like"/>
    <property type="match status" value="1"/>
</dbReference>
<accession>A0A941ITZ2</accession>
<dbReference type="Proteomes" id="UP000675781">
    <property type="component" value="Unassembled WGS sequence"/>
</dbReference>
<sequence length="189" mass="19892">MTLTAAEIPGYLAGTWTVDTIHSHVGFTIRHMMVSKVRGRFTAYTAEFTTAEDPLASHVSAVIDASSIDTGNSMRDDHIRSADFFDAANHPSITFASTGIRAEDGELILDGELTIRGVTKPVALALESPAFGPGPQGGTKSGFSATVEIDRTDFGVSYNGPVPGGGAVLGNKVQIILDIEASLQDPKED</sequence>
<keyword evidence="4" id="KW-1185">Reference proteome</keyword>
<dbReference type="InterPro" id="IPR036761">
    <property type="entry name" value="TTHA0802/YceI-like_sf"/>
</dbReference>